<accession>W7ULA6</accession>
<evidence type="ECO:0000313" key="1">
    <source>
        <dbReference type="EMBL" id="EWM52369.1"/>
    </source>
</evidence>
<dbReference type="InterPro" id="IPR009303">
    <property type="entry name" value="DUF960"/>
</dbReference>
<comment type="caution">
    <text evidence="1">The sequence shown here is derived from an EMBL/GenBank/DDBJ whole genome shotgun (WGS) entry which is preliminary data.</text>
</comment>
<dbReference type="EMBL" id="ATAX01000036">
    <property type="protein sequence ID" value="EWM52369.1"/>
    <property type="molecule type" value="Genomic_DNA"/>
</dbReference>
<dbReference type="Pfam" id="PF06124">
    <property type="entry name" value="DUF960"/>
    <property type="match status" value="1"/>
</dbReference>
<dbReference type="Proteomes" id="UP000019365">
    <property type="component" value="Unassembled WGS sequence"/>
</dbReference>
<dbReference type="OrthoDB" id="1756859at2"/>
<gene>
    <name evidence="1" type="ORF">RF007C_13545</name>
</gene>
<organism evidence="1 2">
    <name type="scientific">Ruminococcus flavefaciens 007c</name>
    <dbReference type="NCBI Taxonomy" id="1341157"/>
    <lineage>
        <taxon>Bacteria</taxon>
        <taxon>Bacillati</taxon>
        <taxon>Bacillota</taxon>
        <taxon>Clostridia</taxon>
        <taxon>Eubacteriales</taxon>
        <taxon>Oscillospiraceae</taxon>
        <taxon>Ruminococcus</taxon>
    </lineage>
</organism>
<evidence type="ECO:0000313" key="2">
    <source>
        <dbReference type="Proteomes" id="UP000019365"/>
    </source>
</evidence>
<keyword evidence="2" id="KW-1185">Reference proteome</keyword>
<name>W7ULA6_RUMFL</name>
<dbReference type="AlphaFoldDB" id="W7ULA6"/>
<protein>
    <recommendedName>
        <fullName evidence="3">DUF960 domain-containing protein</fullName>
    </recommendedName>
</protein>
<dbReference type="RefSeq" id="WP_037301443.1">
    <property type="nucleotide sequence ID" value="NZ_ATAX01000036.1"/>
</dbReference>
<evidence type="ECO:0008006" key="3">
    <source>
        <dbReference type="Google" id="ProtNLM"/>
    </source>
</evidence>
<sequence length="94" mass="11091">MFNSNRYLTCGIDSKIPLDLQLFMWECVDQLPPERDYLQVFDLEQVGTMQSITHRSEEPEYRKVYLLPSEKPITEKLYIIDDGDHCTILLASEY</sequence>
<dbReference type="Gene3D" id="3.10.450.150">
    <property type="entry name" value="enterococcus faecalis protein"/>
    <property type="match status" value="1"/>
</dbReference>
<proteinExistence type="predicted"/>
<dbReference type="eggNOG" id="COG0827">
    <property type="taxonomic scope" value="Bacteria"/>
</dbReference>
<reference evidence="1 2" key="1">
    <citation type="journal article" date="2014" name="PLoS ONE">
        <title>Rumen cellulosomics: divergent fiber-degrading strategies revealed by comparative genome-wide analysis of six ruminococcal strains.</title>
        <authorList>
            <person name="Dassa B."/>
            <person name="Borovok I."/>
            <person name="Ruimy-Israeli V."/>
            <person name="Lamed R."/>
            <person name="Flint H.J."/>
            <person name="Duncan S.H."/>
            <person name="Henrissat B."/>
            <person name="Coutinho P."/>
            <person name="Morrison M."/>
            <person name="Mosoni P."/>
            <person name="Yeoman C.J."/>
            <person name="White B.A."/>
            <person name="Bayer E.A."/>
        </authorList>
    </citation>
    <scope>NUCLEOTIDE SEQUENCE [LARGE SCALE GENOMIC DNA]</scope>
    <source>
        <strain evidence="1 2">007c</strain>
    </source>
</reference>